<accession>A0A2Z6USU3</accession>
<dbReference type="NCBIfam" id="TIGR01304">
    <property type="entry name" value="IMP_DH_rel_2"/>
    <property type="match status" value="1"/>
</dbReference>
<name>A0A2Z6USU3_MICAE</name>
<dbReference type="SUPFAM" id="SSF51412">
    <property type="entry name" value="Inosine monophosphate dehydrogenase (IMPDH)"/>
    <property type="match status" value="1"/>
</dbReference>
<dbReference type="InterPro" id="IPR005992">
    <property type="entry name" value="IMP_DH-rel2"/>
</dbReference>
<evidence type="ECO:0000313" key="6">
    <source>
        <dbReference type="Proteomes" id="UP000248272"/>
    </source>
</evidence>
<dbReference type="EMBL" id="BDSG01000060">
    <property type="protein sequence ID" value="GBL11086.1"/>
    <property type="molecule type" value="Genomic_DNA"/>
</dbReference>
<evidence type="ECO:0000259" key="4">
    <source>
        <dbReference type="Pfam" id="PF00478"/>
    </source>
</evidence>
<comment type="similarity">
    <text evidence="1">Belongs to the IMPDH/GMPR family.</text>
</comment>
<keyword evidence="2" id="KW-0560">Oxidoreductase</keyword>
<proteinExistence type="inferred from homology"/>
<dbReference type="RefSeq" id="WP_002771311.1">
    <property type="nucleotide sequence ID" value="NZ_BDSG01000060.1"/>
</dbReference>
<dbReference type="Gene3D" id="3.20.20.70">
    <property type="entry name" value="Aldolase class I"/>
    <property type="match status" value="1"/>
</dbReference>
<feature type="domain" description="IMP dehydrogenase/GMP reductase" evidence="4">
    <location>
        <begin position="16"/>
        <end position="297"/>
    </location>
</feature>
<dbReference type="PANTHER" id="PTHR11911:SF85">
    <property type="entry name" value="INOSINE-5'-MONOPHOSPHATE DEHYDROGENASE"/>
    <property type="match status" value="1"/>
</dbReference>
<evidence type="ECO:0000313" key="5">
    <source>
        <dbReference type="EMBL" id="GBL11086.1"/>
    </source>
</evidence>
<evidence type="ECO:0000256" key="1">
    <source>
        <dbReference type="ARBA" id="ARBA00005502"/>
    </source>
</evidence>
<sequence>MDTIIGRGKTARRAYGIDEIALVPGVRTLDPSLADTRWSLGNIEREIPIIASAMDGVVDTKMAVLLSELGALGVLNLEGIQTRYEDPNPILDRIAAVGKAEFVGLMQELYAEPIKPQLIELRIQEIQEKGGIAAVSLTPAGAVKYGAIVAQAAADILFVQATVVSTAHLSPEAITPLDLVQLCQEMPIPVVLGNCVTYEVALNLMKTGAAGVLVGIGPGAACTSRGVLGVGVPQATAVADCAAARDDFFQETGKYVPVIADGGIITGGDICKCIACGADAVMIGSPIARSLEAPGRGFHWGMATPSPVLPRGTRISVGSTGTIAEILVGPAKLDDGTHNLLGALKTSMGTLGAKNLKEMQQVEVVIAPSLLTEGKVYQKAQHLGMGK</sequence>
<dbReference type="InterPro" id="IPR001093">
    <property type="entry name" value="IMP_DH_GMPRt"/>
</dbReference>
<dbReference type="Proteomes" id="UP000248272">
    <property type="component" value="Unassembled WGS sequence"/>
</dbReference>
<dbReference type="GO" id="GO:0003938">
    <property type="term" value="F:IMP dehydrogenase activity"/>
    <property type="evidence" value="ECO:0007669"/>
    <property type="project" value="InterPro"/>
</dbReference>
<dbReference type="InterPro" id="IPR005990">
    <property type="entry name" value="IMP_DH"/>
</dbReference>
<comment type="caution">
    <text evidence="5">The sequence shown here is derived from an EMBL/GenBank/DDBJ whole genome shotgun (WGS) entry which is preliminary data.</text>
</comment>
<dbReference type="Pfam" id="PF00478">
    <property type="entry name" value="IMPDH"/>
    <property type="match status" value="1"/>
</dbReference>
<protein>
    <submittedName>
        <fullName evidence="5">Putative oxidoreductase/MSMEI_1564</fullName>
    </submittedName>
</protein>
<evidence type="ECO:0000256" key="2">
    <source>
        <dbReference type="ARBA" id="ARBA00023002"/>
    </source>
</evidence>
<reference evidence="5 6" key="1">
    <citation type="journal article" date="2018" name="Front. Microbiol.">
        <title>Adaptation of the Freshwater Bloom-Forming Cyanobacterium Microcystis aeruginosa to Brackish Water Is Driven by Recent Horizontal Transfer of Sucrose Genes.</title>
        <authorList>
            <person name="Tanabe Y."/>
            <person name="Hodoki Y."/>
            <person name="Sano T."/>
            <person name="Tada K."/>
            <person name="Watanabe M.M."/>
        </authorList>
    </citation>
    <scope>NUCLEOTIDE SEQUENCE [LARGE SCALE GENOMIC DNA]</scope>
    <source>
        <strain evidence="5 6">Sj</strain>
    </source>
</reference>
<evidence type="ECO:0000256" key="3">
    <source>
        <dbReference type="ARBA" id="ARBA00023027"/>
    </source>
</evidence>
<dbReference type="SMART" id="SM01240">
    <property type="entry name" value="IMPDH"/>
    <property type="match status" value="1"/>
</dbReference>
<dbReference type="CDD" id="cd00381">
    <property type="entry name" value="IMPDH"/>
    <property type="match status" value="1"/>
</dbReference>
<gene>
    <name evidence="5" type="ORF">MSj_02584</name>
</gene>
<organism evidence="5 6">
    <name type="scientific">Microcystis aeruginosa Sj</name>
    <dbReference type="NCBI Taxonomy" id="1979544"/>
    <lineage>
        <taxon>Bacteria</taxon>
        <taxon>Bacillati</taxon>
        <taxon>Cyanobacteriota</taxon>
        <taxon>Cyanophyceae</taxon>
        <taxon>Oscillatoriophycideae</taxon>
        <taxon>Chroococcales</taxon>
        <taxon>Microcystaceae</taxon>
        <taxon>Microcystis</taxon>
    </lineage>
</organism>
<dbReference type="AlphaFoldDB" id="A0A2Z6USU3"/>
<keyword evidence="3" id="KW-0520">NAD</keyword>
<dbReference type="InterPro" id="IPR013785">
    <property type="entry name" value="Aldolase_TIM"/>
</dbReference>
<dbReference type="GO" id="GO:0006183">
    <property type="term" value="P:GTP biosynthetic process"/>
    <property type="evidence" value="ECO:0007669"/>
    <property type="project" value="TreeGrafter"/>
</dbReference>
<dbReference type="PANTHER" id="PTHR11911">
    <property type="entry name" value="INOSINE-5-MONOPHOSPHATE DEHYDROGENASE RELATED"/>
    <property type="match status" value="1"/>
</dbReference>